<evidence type="ECO:0000256" key="5">
    <source>
        <dbReference type="ARBA" id="ARBA00022741"/>
    </source>
</evidence>
<dbReference type="FunFam" id="1.10.510.10:FF:000624">
    <property type="entry name" value="Mitogen-activated protein kinase"/>
    <property type="match status" value="1"/>
</dbReference>
<dbReference type="GO" id="GO:0005524">
    <property type="term" value="F:ATP binding"/>
    <property type="evidence" value="ECO:0007669"/>
    <property type="project" value="UniProtKB-KW"/>
</dbReference>
<evidence type="ECO:0000256" key="8">
    <source>
        <dbReference type="ARBA" id="ARBA00047811"/>
    </source>
</evidence>
<sequence>MDNIPPEKCGAMRLRVAGAYGTVYKAKDLSNNGMIVALKKVRVPLTDDGVPMSTLREISLLKQLDTYEHPNIVRLLDICHGQRLEREQQLVLFLVFEHVDQDLACYLERCPDPGLPPTRIKHLVFQILSGVDFLHSHRIIHRDLKPQNILVTNTGIVKLADFGLAKTYDFEMRLTSVVVTLWYRAPEVLLGQPYATSVDIWACGCIMAELFRRAPLFNGSSEGDQLDKIFQPATRGETTGTMVPDSGLLIAWARRDLDSQVLKKMQKVKKIQNKT</sequence>
<dbReference type="AlphaFoldDB" id="A0A7R9FHI9"/>
<dbReference type="PANTHER" id="PTHR24056">
    <property type="entry name" value="CELL DIVISION PROTEIN KINASE"/>
    <property type="match status" value="1"/>
</dbReference>
<comment type="similarity">
    <text evidence="1">Belongs to the protein kinase superfamily. CMGC Ser/Thr protein kinase family. CDC2/CDKX subfamily.</text>
</comment>
<evidence type="ECO:0000256" key="1">
    <source>
        <dbReference type="ARBA" id="ARBA00006485"/>
    </source>
</evidence>
<keyword evidence="6" id="KW-0418">Kinase</keyword>
<dbReference type="InterPro" id="IPR008271">
    <property type="entry name" value="Ser/Thr_kinase_AS"/>
</dbReference>
<dbReference type="Gene3D" id="1.10.510.10">
    <property type="entry name" value="Transferase(Phosphotransferase) domain 1"/>
    <property type="match status" value="1"/>
</dbReference>
<dbReference type="Pfam" id="PF00069">
    <property type="entry name" value="Pkinase"/>
    <property type="match status" value="1"/>
</dbReference>
<evidence type="ECO:0000313" key="11">
    <source>
        <dbReference type="EMBL" id="CAD7453300.1"/>
    </source>
</evidence>
<keyword evidence="7" id="KW-0067">ATP-binding</keyword>
<evidence type="ECO:0000259" key="10">
    <source>
        <dbReference type="PROSITE" id="PS50011"/>
    </source>
</evidence>
<dbReference type="SUPFAM" id="SSF56112">
    <property type="entry name" value="Protein kinase-like (PK-like)"/>
    <property type="match status" value="1"/>
</dbReference>
<dbReference type="GO" id="GO:0005634">
    <property type="term" value="C:nucleus"/>
    <property type="evidence" value="ECO:0007669"/>
    <property type="project" value="TreeGrafter"/>
</dbReference>
<gene>
    <name evidence="11" type="ORF">TTEB3V08_LOCUS1447</name>
</gene>
<evidence type="ECO:0000256" key="6">
    <source>
        <dbReference type="ARBA" id="ARBA00022777"/>
    </source>
</evidence>
<dbReference type="InterPro" id="IPR011009">
    <property type="entry name" value="Kinase-like_dom_sf"/>
</dbReference>
<keyword evidence="4" id="KW-0808">Transferase</keyword>
<dbReference type="PROSITE" id="PS00108">
    <property type="entry name" value="PROTEIN_KINASE_ST"/>
    <property type="match status" value="1"/>
</dbReference>
<dbReference type="GO" id="GO:0005737">
    <property type="term" value="C:cytoplasm"/>
    <property type="evidence" value="ECO:0007669"/>
    <property type="project" value="TreeGrafter"/>
</dbReference>
<dbReference type="GO" id="GO:0007165">
    <property type="term" value="P:signal transduction"/>
    <property type="evidence" value="ECO:0007669"/>
    <property type="project" value="TreeGrafter"/>
</dbReference>
<comment type="catalytic activity">
    <reaction evidence="9">
        <text>L-seryl-[protein] + ATP = O-phospho-L-seryl-[protein] + ADP + H(+)</text>
        <dbReference type="Rhea" id="RHEA:17989"/>
        <dbReference type="Rhea" id="RHEA-COMP:9863"/>
        <dbReference type="Rhea" id="RHEA-COMP:11604"/>
        <dbReference type="ChEBI" id="CHEBI:15378"/>
        <dbReference type="ChEBI" id="CHEBI:29999"/>
        <dbReference type="ChEBI" id="CHEBI:30616"/>
        <dbReference type="ChEBI" id="CHEBI:83421"/>
        <dbReference type="ChEBI" id="CHEBI:456216"/>
        <dbReference type="EC" id="2.7.11.22"/>
    </reaction>
</comment>
<feature type="domain" description="Protein kinase" evidence="10">
    <location>
        <begin position="9"/>
        <end position="275"/>
    </location>
</feature>
<protein>
    <recommendedName>
        <fullName evidence="2">cyclin-dependent kinase</fullName>
        <ecNumber evidence="2">2.7.11.22</ecNumber>
    </recommendedName>
</protein>
<dbReference type="FunFam" id="3.30.200.20:FF:000124">
    <property type="entry name" value="Cyclin-dependent kinase 4"/>
    <property type="match status" value="1"/>
</dbReference>
<organism evidence="11">
    <name type="scientific">Timema tahoe</name>
    <dbReference type="NCBI Taxonomy" id="61484"/>
    <lineage>
        <taxon>Eukaryota</taxon>
        <taxon>Metazoa</taxon>
        <taxon>Ecdysozoa</taxon>
        <taxon>Arthropoda</taxon>
        <taxon>Hexapoda</taxon>
        <taxon>Insecta</taxon>
        <taxon>Pterygota</taxon>
        <taxon>Neoptera</taxon>
        <taxon>Polyneoptera</taxon>
        <taxon>Phasmatodea</taxon>
        <taxon>Timematodea</taxon>
        <taxon>Timematoidea</taxon>
        <taxon>Timematidae</taxon>
        <taxon>Timema</taxon>
    </lineage>
</organism>
<accession>A0A7R9FHI9</accession>
<evidence type="ECO:0000256" key="7">
    <source>
        <dbReference type="ARBA" id="ARBA00022840"/>
    </source>
</evidence>
<dbReference type="SMART" id="SM00220">
    <property type="entry name" value="S_TKc"/>
    <property type="match status" value="1"/>
</dbReference>
<dbReference type="GO" id="GO:0010468">
    <property type="term" value="P:regulation of gene expression"/>
    <property type="evidence" value="ECO:0007669"/>
    <property type="project" value="TreeGrafter"/>
</dbReference>
<dbReference type="PROSITE" id="PS50011">
    <property type="entry name" value="PROTEIN_KINASE_DOM"/>
    <property type="match status" value="1"/>
</dbReference>
<dbReference type="Gene3D" id="3.30.200.20">
    <property type="entry name" value="Phosphorylase Kinase, domain 1"/>
    <property type="match status" value="1"/>
</dbReference>
<dbReference type="GO" id="GO:0000082">
    <property type="term" value="P:G1/S transition of mitotic cell cycle"/>
    <property type="evidence" value="ECO:0007669"/>
    <property type="project" value="TreeGrafter"/>
</dbReference>
<dbReference type="GO" id="GO:0030332">
    <property type="term" value="F:cyclin binding"/>
    <property type="evidence" value="ECO:0007669"/>
    <property type="project" value="TreeGrafter"/>
</dbReference>
<proteinExistence type="inferred from homology"/>
<keyword evidence="3" id="KW-0723">Serine/threonine-protein kinase</keyword>
<reference evidence="11" key="1">
    <citation type="submission" date="2020-11" db="EMBL/GenBank/DDBJ databases">
        <authorList>
            <person name="Tran Van P."/>
        </authorList>
    </citation>
    <scope>NUCLEOTIDE SEQUENCE</scope>
</reference>
<evidence type="ECO:0000256" key="9">
    <source>
        <dbReference type="ARBA" id="ARBA00048367"/>
    </source>
</evidence>
<dbReference type="PANTHER" id="PTHR24056:SF472">
    <property type="entry name" value="CYCLIN-DEPENDENT KINASE 4, ISOFORM A"/>
    <property type="match status" value="1"/>
</dbReference>
<dbReference type="GO" id="GO:0010389">
    <property type="term" value="P:regulation of G2/M transition of mitotic cell cycle"/>
    <property type="evidence" value="ECO:0007669"/>
    <property type="project" value="TreeGrafter"/>
</dbReference>
<dbReference type="EMBL" id="OE000297">
    <property type="protein sequence ID" value="CAD7453300.1"/>
    <property type="molecule type" value="Genomic_DNA"/>
</dbReference>
<dbReference type="InterPro" id="IPR000719">
    <property type="entry name" value="Prot_kinase_dom"/>
</dbReference>
<evidence type="ECO:0000256" key="2">
    <source>
        <dbReference type="ARBA" id="ARBA00012425"/>
    </source>
</evidence>
<evidence type="ECO:0000256" key="3">
    <source>
        <dbReference type="ARBA" id="ARBA00022527"/>
    </source>
</evidence>
<dbReference type="GO" id="GO:0000307">
    <property type="term" value="C:cyclin-dependent protein kinase holoenzyme complex"/>
    <property type="evidence" value="ECO:0007669"/>
    <property type="project" value="TreeGrafter"/>
</dbReference>
<dbReference type="InterPro" id="IPR050108">
    <property type="entry name" value="CDK"/>
</dbReference>
<name>A0A7R9FHI9_9NEOP</name>
<dbReference type="EC" id="2.7.11.22" evidence="2"/>
<evidence type="ECO:0000256" key="4">
    <source>
        <dbReference type="ARBA" id="ARBA00022679"/>
    </source>
</evidence>
<keyword evidence="5" id="KW-0547">Nucleotide-binding</keyword>
<dbReference type="GO" id="GO:0004693">
    <property type="term" value="F:cyclin-dependent protein serine/threonine kinase activity"/>
    <property type="evidence" value="ECO:0007669"/>
    <property type="project" value="UniProtKB-EC"/>
</dbReference>
<comment type="catalytic activity">
    <reaction evidence="8">
        <text>L-threonyl-[protein] + ATP = O-phospho-L-threonyl-[protein] + ADP + H(+)</text>
        <dbReference type="Rhea" id="RHEA:46608"/>
        <dbReference type="Rhea" id="RHEA-COMP:11060"/>
        <dbReference type="Rhea" id="RHEA-COMP:11605"/>
        <dbReference type="ChEBI" id="CHEBI:15378"/>
        <dbReference type="ChEBI" id="CHEBI:30013"/>
        <dbReference type="ChEBI" id="CHEBI:30616"/>
        <dbReference type="ChEBI" id="CHEBI:61977"/>
        <dbReference type="ChEBI" id="CHEBI:456216"/>
        <dbReference type="EC" id="2.7.11.22"/>
    </reaction>
</comment>